<proteinExistence type="predicted"/>
<evidence type="ECO:0000313" key="1">
    <source>
        <dbReference type="EMBL" id="KAJ9061041.1"/>
    </source>
</evidence>
<evidence type="ECO:0000313" key="2">
    <source>
        <dbReference type="Proteomes" id="UP001165960"/>
    </source>
</evidence>
<gene>
    <name evidence="1" type="ORF">DSO57_1024610</name>
</gene>
<accession>A0ACC2SFY1</accession>
<dbReference type="Proteomes" id="UP001165960">
    <property type="component" value="Unassembled WGS sequence"/>
</dbReference>
<reference evidence="1" key="1">
    <citation type="submission" date="2022-04" db="EMBL/GenBank/DDBJ databases">
        <title>Genome of the entomopathogenic fungus Entomophthora muscae.</title>
        <authorList>
            <person name="Elya C."/>
            <person name="Lovett B.R."/>
            <person name="Lee E."/>
            <person name="Macias A.M."/>
            <person name="Hajek A.E."/>
            <person name="De Bivort B.L."/>
            <person name="Kasson M.T."/>
            <person name="De Fine Licht H.H."/>
            <person name="Stajich J.E."/>
        </authorList>
    </citation>
    <scope>NUCLEOTIDE SEQUENCE</scope>
    <source>
        <strain evidence="1">Berkeley</strain>
    </source>
</reference>
<sequence length="393" mass="45212">MRVATIFGVGVACASLVDLPAKWPTLNGREVQLLGHRGLKSQMPEHTLGSYWLAATAGADYVEPDVVLTKDNVPVCFHNLYIRDGTDVEKFAKFSSRRRNFTGELDGKSTTIENEYFISDFTVAELKELRVVQKEVGVRPQYFNELFQIPTLEEFLDEMVTAADKLGRPINIAPELKHPVYHNSLFPCVRFEDHVLQVLQRHGYALKSNHRPRKGRGKLMLQSFDFESLKYLRTKVDLEVVDLVMLNDDDPYFFTRAGLEELSKHANWLGPWKEYLYLNPKEQFDGSKTKYNSSQVDKWGGFLSKFEVVRIAHRLGLKIVLYTFYDSREKSQRGCAIGCESEDARAEYTYYFSMGIDALFVENIGEAIQARTEYNTKLWARMAPELTCPSRFY</sequence>
<comment type="caution">
    <text evidence="1">The sequence shown here is derived from an EMBL/GenBank/DDBJ whole genome shotgun (WGS) entry which is preliminary data.</text>
</comment>
<dbReference type="EMBL" id="QTSX02005104">
    <property type="protein sequence ID" value="KAJ9061041.1"/>
    <property type="molecule type" value="Genomic_DNA"/>
</dbReference>
<organism evidence="1 2">
    <name type="scientific">Entomophthora muscae</name>
    <dbReference type="NCBI Taxonomy" id="34485"/>
    <lineage>
        <taxon>Eukaryota</taxon>
        <taxon>Fungi</taxon>
        <taxon>Fungi incertae sedis</taxon>
        <taxon>Zoopagomycota</taxon>
        <taxon>Entomophthoromycotina</taxon>
        <taxon>Entomophthoromycetes</taxon>
        <taxon>Entomophthorales</taxon>
        <taxon>Entomophthoraceae</taxon>
        <taxon>Entomophthora</taxon>
    </lineage>
</organism>
<name>A0ACC2SFY1_9FUNG</name>
<protein>
    <submittedName>
        <fullName evidence="1">Uncharacterized protein</fullName>
    </submittedName>
</protein>
<keyword evidence="2" id="KW-1185">Reference proteome</keyword>